<evidence type="ECO:0000313" key="2">
    <source>
        <dbReference type="Proteomes" id="UP000693672"/>
    </source>
</evidence>
<name>A0A916K6X6_9BACL</name>
<dbReference type="AlphaFoldDB" id="A0A916K6X6"/>
<accession>A0A916K6X6</accession>
<organism evidence="1 2">
    <name type="scientific">Paenibacillus solanacearum</name>
    <dbReference type="NCBI Taxonomy" id="2048548"/>
    <lineage>
        <taxon>Bacteria</taxon>
        <taxon>Bacillati</taxon>
        <taxon>Bacillota</taxon>
        <taxon>Bacilli</taxon>
        <taxon>Bacillales</taxon>
        <taxon>Paenibacillaceae</taxon>
        <taxon>Paenibacillus</taxon>
    </lineage>
</organism>
<comment type="caution">
    <text evidence="1">The sequence shown here is derived from an EMBL/GenBank/DDBJ whole genome shotgun (WGS) entry which is preliminary data.</text>
</comment>
<evidence type="ECO:0000313" key="1">
    <source>
        <dbReference type="EMBL" id="CAG7648688.1"/>
    </source>
</evidence>
<reference evidence="1" key="1">
    <citation type="submission" date="2021-06" db="EMBL/GenBank/DDBJ databases">
        <authorList>
            <person name="Criscuolo A."/>
        </authorList>
    </citation>
    <scope>NUCLEOTIDE SEQUENCE</scope>
    <source>
        <strain evidence="1">CIP111600</strain>
    </source>
</reference>
<gene>
    <name evidence="1" type="ORF">PAESOLCIP111_05662</name>
</gene>
<sequence>MYYPELMDISKEYSLHLETIIKFDYWLGKRDWTQRRGLRASQFVSDCQSDPSQAQILMIYAAEKKVLKKQYIFFCPYCTEKI</sequence>
<proteinExistence type="predicted"/>
<keyword evidence="2" id="KW-1185">Reference proteome</keyword>
<dbReference type="Proteomes" id="UP000693672">
    <property type="component" value="Unassembled WGS sequence"/>
</dbReference>
<dbReference type="EMBL" id="CAJVAS010000044">
    <property type="protein sequence ID" value="CAG7648688.1"/>
    <property type="molecule type" value="Genomic_DNA"/>
</dbReference>
<protein>
    <submittedName>
        <fullName evidence="1">Uncharacterized protein</fullName>
    </submittedName>
</protein>